<dbReference type="EC" id="3.4.17.10" evidence="16"/>
<keyword evidence="5" id="KW-0964">Secreted</keyword>
<dbReference type="GeneID" id="109484003"/>
<dbReference type="InterPro" id="IPR050753">
    <property type="entry name" value="Peptidase_M14_domain"/>
</dbReference>
<evidence type="ECO:0000256" key="22">
    <source>
        <dbReference type="SAM" id="SignalP"/>
    </source>
</evidence>
<evidence type="ECO:0000256" key="5">
    <source>
        <dbReference type="ARBA" id="ARBA00022525"/>
    </source>
</evidence>
<evidence type="ECO:0000256" key="20">
    <source>
        <dbReference type="ARBA" id="ARBA00032488"/>
    </source>
</evidence>
<feature type="active site" description="Proton donor/acceptor" evidence="21">
    <location>
        <position position="309"/>
    </location>
</feature>
<feature type="signal peptide" evidence="22">
    <location>
        <begin position="1"/>
        <end position="16"/>
    </location>
</feature>
<keyword evidence="12" id="KW-0472">Membrane</keyword>
<gene>
    <name evidence="25" type="primary">LOC109484003</name>
</gene>
<dbReference type="OrthoDB" id="10249045at2759"/>
<feature type="chain" id="PRO_5028370013" description="Carboxypeptidase E" evidence="22">
    <location>
        <begin position="17"/>
        <end position="448"/>
    </location>
</feature>
<evidence type="ECO:0000256" key="6">
    <source>
        <dbReference type="ARBA" id="ARBA00022670"/>
    </source>
</evidence>
<evidence type="ECO:0000256" key="9">
    <source>
        <dbReference type="ARBA" id="ARBA00022801"/>
    </source>
</evidence>
<accession>A0A6P5A0F2</accession>
<evidence type="ECO:0000256" key="18">
    <source>
        <dbReference type="ARBA" id="ARBA00031341"/>
    </source>
</evidence>
<evidence type="ECO:0000256" key="3">
    <source>
        <dbReference type="ARBA" id="ARBA00004613"/>
    </source>
</evidence>
<keyword evidence="10" id="KW-0862">Zinc</keyword>
<dbReference type="SMART" id="SM00631">
    <property type="entry name" value="Zn_pept"/>
    <property type="match status" value="1"/>
</dbReference>
<reference evidence="25" key="1">
    <citation type="submission" date="2025-08" db="UniProtKB">
        <authorList>
            <consortium name="RefSeq"/>
        </authorList>
    </citation>
    <scope>IDENTIFICATION</scope>
    <source>
        <tissue evidence="25">Gonad</tissue>
    </source>
</reference>
<comment type="cofactor">
    <cofactor evidence="1">
        <name>Zn(2+)</name>
        <dbReference type="ChEBI" id="CHEBI:29105"/>
    </cofactor>
</comment>
<evidence type="ECO:0000256" key="1">
    <source>
        <dbReference type="ARBA" id="ARBA00001947"/>
    </source>
</evidence>
<evidence type="ECO:0000259" key="23">
    <source>
        <dbReference type="PROSITE" id="PS52035"/>
    </source>
</evidence>
<dbReference type="GO" id="GO:0023052">
    <property type="term" value="P:signaling"/>
    <property type="evidence" value="ECO:0007669"/>
    <property type="project" value="UniProtKB-ARBA"/>
</dbReference>
<evidence type="ECO:0000256" key="21">
    <source>
        <dbReference type="PROSITE-ProRule" id="PRU01379"/>
    </source>
</evidence>
<evidence type="ECO:0000256" key="11">
    <source>
        <dbReference type="ARBA" id="ARBA00023049"/>
    </source>
</evidence>
<keyword evidence="7" id="KW-0479">Metal-binding</keyword>
<dbReference type="GO" id="GO:0016485">
    <property type="term" value="P:protein processing"/>
    <property type="evidence" value="ECO:0007669"/>
    <property type="project" value="TreeGrafter"/>
</dbReference>
<keyword evidence="13" id="KW-0325">Glycoprotein</keyword>
<evidence type="ECO:0000256" key="2">
    <source>
        <dbReference type="ARBA" id="ARBA00004268"/>
    </source>
</evidence>
<comment type="subcellular location">
    <subcellularLocation>
        <location evidence="2">Cytoplasmic vesicle</location>
        <location evidence="2">Secretory vesicle membrane</location>
        <topology evidence="2">Peripheral membrane protein</topology>
    </subcellularLocation>
    <subcellularLocation>
        <location evidence="3">Secreted</location>
    </subcellularLocation>
</comment>
<keyword evidence="9" id="KW-0378">Hydrolase</keyword>
<keyword evidence="6" id="KW-0645">Protease</keyword>
<evidence type="ECO:0000256" key="15">
    <source>
        <dbReference type="ARBA" id="ARBA00023961"/>
    </source>
</evidence>
<dbReference type="FunFam" id="2.60.40.1120:FF:000004">
    <property type="entry name" value="Carboxypeptidase E"/>
    <property type="match status" value="1"/>
</dbReference>
<name>A0A6P5A0F2_BRABE</name>
<protein>
    <recommendedName>
        <fullName evidence="17">Carboxypeptidase E</fullName>
        <ecNumber evidence="16">3.4.17.10</ecNumber>
    </recommendedName>
    <alternativeName>
        <fullName evidence="18">Carboxypeptidase H</fullName>
    </alternativeName>
    <alternativeName>
        <fullName evidence="20">Enkephalin convertase</fullName>
    </alternativeName>
    <alternativeName>
        <fullName evidence="19">Prohormone-processing carboxypeptidase</fullName>
    </alternativeName>
</protein>
<evidence type="ECO:0000256" key="4">
    <source>
        <dbReference type="ARBA" id="ARBA00005988"/>
    </source>
</evidence>
<dbReference type="CDD" id="cd03858">
    <property type="entry name" value="M14_CP_N-E_like"/>
    <property type="match status" value="1"/>
</dbReference>
<proteinExistence type="inferred from homology"/>
<evidence type="ECO:0000256" key="12">
    <source>
        <dbReference type="ARBA" id="ARBA00023136"/>
    </source>
</evidence>
<evidence type="ECO:0000256" key="16">
    <source>
        <dbReference type="ARBA" id="ARBA00024064"/>
    </source>
</evidence>
<organism evidence="24 25">
    <name type="scientific">Branchiostoma belcheri</name>
    <name type="common">Amphioxus</name>
    <dbReference type="NCBI Taxonomy" id="7741"/>
    <lineage>
        <taxon>Eukaryota</taxon>
        <taxon>Metazoa</taxon>
        <taxon>Chordata</taxon>
        <taxon>Cephalochordata</taxon>
        <taxon>Leptocardii</taxon>
        <taxon>Amphioxiformes</taxon>
        <taxon>Branchiostomatidae</taxon>
        <taxon>Branchiostoma</taxon>
    </lineage>
</organism>
<evidence type="ECO:0000256" key="8">
    <source>
        <dbReference type="ARBA" id="ARBA00022729"/>
    </source>
</evidence>
<dbReference type="FunFam" id="3.40.630.10:FF:000013">
    <property type="entry name" value="carboxypeptidase N catalytic chain"/>
    <property type="match status" value="1"/>
</dbReference>
<dbReference type="GO" id="GO:0005615">
    <property type="term" value="C:extracellular space"/>
    <property type="evidence" value="ECO:0007669"/>
    <property type="project" value="TreeGrafter"/>
</dbReference>
<evidence type="ECO:0000313" key="24">
    <source>
        <dbReference type="Proteomes" id="UP000515135"/>
    </source>
</evidence>
<comment type="catalytic activity">
    <reaction evidence="15">
        <text>Release of C-terminal arginine or lysine residues from polypeptides.</text>
        <dbReference type="EC" id="3.4.17.10"/>
    </reaction>
</comment>
<dbReference type="GO" id="GO:0006518">
    <property type="term" value="P:peptide metabolic process"/>
    <property type="evidence" value="ECO:0007669"/>
    <property type="project" value="TreeGrafter"/>
</dbReference>
<feature type="domain" description="Peptidase M14" evidence="23">
    <location>
        <begin position="25"/>
        <end position="339"/>
    </location>
</feature>
<dbReference type="GO" id="GO:0008270">
    <property type="term" value="F:zinc ion binding"/>
    <property type="evidence" value="ECO:0007669"/>
    <property type="project" value="InterPro"/>
</dbReference>
<dbReference type="GO" id="GO:0030658">
    <property type="term" value="C:transport vesicle membrane"/>
    <property type="evidence" value="ECO:0007669"/>
    <property type="project" value="UniProtKB-SubCell"/>
</dbReference>
<evidence type="ECO:0000256" key="17">
    <source>
        <dbReference type="ARBA" id="ARBA00024081"/>
    </source>
</evidence>
<dbReference type="KEGG" id="bbel:109484003"/>
<dbReference type="Gene3D" id="3.40.630.10">
    <property type="entry name" value="Zn peptidases"/>
    <property type="match status" value="1"/>
</dbReference>
<dbReference type="RefSeq" id="XP_019642718.1">
    <property type="nucleotide sequence ID" value="XM_019787159.1"/>
</dbReference>
<dbReference type="SUPFAM" id="SSF49464">
    <property type="entry name" value="Carboxypeptidase regulatory domain-like"/>
    <property type="match status" value="1"/>
</dbReference>
<evidence type="ECO:0000256" key="7">
    <source>
        <dbReference type="ARBA" id="ARBA00022723"/>
    </source>
</evidence>
<dbReference type="Pfam" id="PF00246">
    <property type="entry name" value="Peptidase_M14"/>
    <property type="match status" value="1"/>
</dbReference>
<dbReference type="InterPro" id="IPR000834">
    <property type="entry name" value="Peptidase_M14"/>
</dbReference>
<sequence>MMFAFLLAALPALALAEVDSSFVFQYHRYPALQSAMLAVNNDCPDITRLYSIGQSVQGRELWVLEITDNPGQHELGEPEFKYVGNMHGNEVRGRELILLLAQYLCGEYKAGNSRIVSLVQNTRIHLMPTMNPDGFEVAANQGPDGNDWTTGRDNMQKIDLNRNFPALNSIAYSGEASGMNQDHIPIPSSYWSGKVAPETRAMITWLQSYPFVLSANMHDGTVVANYPYDNAKRGDYGYAATPDDTLWISLASTYAQAHGTMGTVGGDCGYDFHFEDQGGITNGADWYSLEGGMQDFNYLHTNCYELTLELGCDKYPPESELRMEWNNNKEALLAYMEQVHIGIKGVVRDTNGNGVPDAKIMVQGNIHGVHSAADGDYWRLLLPGTYSVSVTKGQATQTKSCTVTSGAATTCDFTLDAAATSVSGGTGTGTGTGTGGTSDPFWWLTQDW</sequence>
<keyword evidence="14" id="KW-0968">Cytoplasmic vesicle</keyword>
<keyword evidence="24" id="KW-1185">Reference proteome</keyword>
<dbReference type="GO" id="GO:0007154">
    <property type="term" value="P:cell communication"/>
    <property type="evidence" value="ECO:0007669"/>
    <property type="project" value="UniProtKB-ARBA"/>
</dbReference>
<dbReference type="Gene3D" id="2.60.40.1120">
    <property type="entry name" value="Carboxypeptidase-like, regulatory domain"/>
    <property type="match status" value="1"/>
</dbReference>
<dbReference type="Proteomes" id="UP000515135">
    <property type="component" value="Unplaced"/>
</dbReference>
<comment type="similarity">
    <text evidence="4 21">Belongs to the peptidase M14 family.</text>
</comment>
<evidence type="ECO:0000256" key="13">
    <source>
        <dbReference type="ARBA" id="ARBA00023180"/>
    </source>
</evidence>
<dbReference type="GO" id="GO:0004181">
    <property type="term" value="F:metallocarboxypeptidase activity"/>
    <property type="evidence" value="ECO:0007669"/>
    <property type="project" value="UniProtKB-EC"/>
</dbReference>
<dbReference type="PRINTS" id="PR00765">
    <property type="entry name" value="CRBOXYPTASEA"/>
</dbReference>
<dbReference type="PANTHER" id="PTHR11532:SF94">
    <property type="entry name" value="CARBOXYPEPTIDASE D-LIKE"/>
    <property type="match status" value="1"/>
</dbReference>
<evidence type="ECO:0000256" key="19">
    <source>
        <dbReference type="ARBA" id="ARBA00031745"/>
    </source>
</evidence>
<dbReference type="CDD" id="cd11308">
    <property type="entry name" value="Peptidase_M14NE-CP-C_like"/>
    <property type="match status" value="1"/>
</dbReference>
<dbReference type="AlphaFoldDB" id="A0A6P5A0F2"/>
<dbReference type="InterPro" id="IPR008969">
    <property type="entry name" value="CarboxyPept-like_regulatory"/>
</dbReference>
<dbReference type="PANTHER" id="PTHR11532">
    <property type="entry name" value="PROTEASE M14 CARBOXYPEPTIDASE"/>
    <property type="match status" value="1"/>
</dbReference>
<dbReference type="SUPFAM" id="SSF53187">
    <property type="entry name" value="Zn-dependent exopeptidases"/>
    <property type="match status" value="1"/>
</dbReference>
<evidence type="ECO:0000256" key="14">
    <source>
        <dbReference type="ARBA" id="ARBA00023329"/>
    </source>
</evidence>
<dbReference type="GO" id="GO:0008104">
    <property type="term" value="P:intracellular protein localization"/>
    <property type="evidence" value="ECO:0007669"/>
    <property type="project" value="UniProtKB-ARBA"/>
</dbReference>
<keyword evidence="11" id="KW-0482">Metalloprotease</keyword>
<dbReference type="Pfam" id="PF13620">
    <property type="entry name" value="CarboxypepD_reg"/>
    <property type="match status" value="1"/>
</dbReference>
<dbReference type="PROSITE" id="PS52035">
    <property type="entry name" value="PEPTIDASE_M14"/>
    <property type="match status" value="1"/>
</dbReference>
<evidence type="ECO:0000313" key="25">
    <source>
        <dbReference type="RefSeq" id="XP_019642718.1"/>
    </source>
</evidence>
<keyword evidence="8 22" id="KW-0732">Signal</keyword>
<evidence type="ECO:0000256" key="10">
    <source>
        <dbReference type="ARBA" id="ARBA00022833"/>
    </source>
</evidence>